<gene>
    <name evidence="2" type="ORF">H0I39_07025</name>
</gene>
<proteinExistence type="predicted"/>
<feature type="region of interest" description="Disordered" evidence="1">
    <location>
        <begin position="57"/>
        <end position="81"/>
    </location>
</feature>
<feature type="compositionally biased region" description="Basic and acidic residues" evidence="1">
    <location>
        <begin position="66"/>
        <end position="81"/>
    </location>
</feature>
<dbReference type="InterPro" id="IPR014991">
    <property type="entry name" value="DUF1840"/>
</dbReference>
<dbReference type="Pfam" id="PF08895">
    <property type="entry name" value="DUF1840"/>
    <property type="match status" value="1"/>
</dbReference>
<comment type="caution">
    <text evidence="2">The sequence shown here is derived from an EMBL/GenBank/DDBJ whole genome shotgun (WGS) entry which is preliminary data.</text>
</comment>
<dbReference type="Proteomes" id="UP000589716">
    <property type="component" value="Unassembled WGS sequence"/>
</dbReference>
<evidence type="ECO:0000313" key="3">
    <source>
        <dbReference type="Proteomes" id="UP000589716"/>
    </source>
</evidence>
<dbReference type="AlphaFoldDB" id="A0A853IVL1"/>
<dbReference type="EMBL" id="JACCKX010000001">
    <property type="protein sequence ID" value="NZA01577.1"/>
    <property type="molecule type" value="Genomic_DNA"/>
</dbReference>
<protein>
    <submittedName>
        <fullName evidence="2">DUF1840 domain-containing protein</fullName>
    </submittedName>
</protein>
<dbReference type="RefSeq" id="WP_180550036.1">
    <property type="nucleotide sequence ID" value="NZ_DAIPTI010000002.1"/>
</dbReference>
<keyword evidence="3" id="KW-1185">Reference proteome</keyword>
<name>A0A853IVL1_9BURK</name>
<reference evidence="2 3" key="1">
    <citation type="submission" date="2020-07" db="EMBL/GenBank/DDBJ databases">
        <authorList>
            <person name="Maaloum M."/>
        </authorList>
    </citation>
    <scope>NUCLEOTIDE SEQUENCE [LARGE SCALE GENOMIC DNA]</scope>
    <source>
        <strain evidence="2 3">GCS-AN-3</strain>
    </source>
</reference>
<accession>A0A853IVL1</accession>
<evidence type="ECO:0000313" key="2">
    <source>
        <dbReference type="EMBL" id="NZA01577.1"/>
    </source>
</evidence>
<evidence type="ECO:0000256" key="1">
    <source>
        <dbReference type="SAM" id="MobiDB-lite"/>
    </source>
</evidence>
<organism evidence="2 3">
    <name type="scientific">Ottowia beijingensis</name>
    <dbReference type="NCBI Taxonomy" id="1207057"/>
    <lineage>
        <taxon>Bacteria</taxon>
        <taxon>Pseudomonadati</taxon>
        <taxon>Pseudomonadota</taxon>
        <taxon>Betaproteobacteria</taxon>
        <taxon>Burkholderiales</taxon>
        <taxon>Comamonadaceae</taxon>
        <taxon>Ottowia</taxon>
    </lineage>
</organism>
<sequence length="112" mass="12200">MLYKFKSQEAADVIMLKLNAEEVLQIIGKPASPTGIITVEQVPAAVAALKAEVQRREAMGQPQAASDERSPQDEVDEAKARTDLVTLRQRVTPFIELLERSAAAGKDVVWGV</sequence>